<proteinExistence type="predicted"/>
<dbReference type="EMBL" id="BARV01041364">
    <property type="protein sequence ID" value="GAI50073.1"/>
    <property type="molecule type" value="Genomic_DNA"/>
</dbReference>
<feature type="non-terminal residue" evidence="1">
    <location>
        <position position="1"/>
    </location>
</feature>
<reference evidence="1" key="1">
    <citation type="journal article" date="2014" name="Front. Microbiol.">
        <title>High frequency of phylogenetically diverse reductive dehalogenase-homologous genes in deep subseafloor sedimentary metagenomes.</title>
        <authorList>
            <person name="Kawai M."/>
            <person name="Futagami T."/>
            <person name="Toyoda A."/>
            <person name="Takaki Y."/>
            <person name="Nishi S."/>
            <person name="Hori S."/>
            <person name="Arai W."/>
            <person name="Tsubouchi T."/>
            <person name="Morono Y."/>
            <person name="Uchiyama I."/>
            <person name="Ito T."/>
            <person name="Fujiyama A."/>
            <person name="Inagaki F."/>
            <person name="Takami H."/>
        </authorList>
    </citation>
    <scope>NUCLEOTIDE SEQUENCE</scope>
    <source>
        <strain evidence="1">Expedition CK06-06</strain>
    </source>
</reference>
<dbReference type="AlphaFoldDB" id="X1P2J1"/>
<name>X1P2J1_9ZZZZ</name>
<accession>X1P2J1</accession>
<comment type="caution">
    <text evidence="1">The sequence shown here is derived from an EMBL/GenBank/DDBJ whole genome shotgun (WGS) entry which is preliminary data.</text>
</comment>
<evidence type="ECO:0000313" key="1">
    <source>
        <dbReference type="EMBL" id="GAI50073.1"/>
    </source>
</evidence>
<organism evidence="1">
    <name type="scientific">marine sediment metagenome</name>
    <dbReference type="NCBI Taxonomy" id="412755"/>
    <lineage>
        <taxon>unclassified sequences</taxon>
        <taxon>metagenomes</taxon>
        <taxon>ecological metagenomes</taxon>
    </lineage>
</organism>
<protein>
    <submittedName>
        <fullName evidence="1">Uncharacterized protein</fullName>
    </submittedName>
</protein>
<gene>
    <name evidence="1" type="ORF">S06H3_62651</name>
</gene>
<sequence>WIIGGWIGVYLRKEVWERDSKLMDEAAEEYIHPAPPPPRPLH</sequence>